<comment type="caution">
    <text evidence="2">The sequence shown here is derived from an EMBL/GenBank/DDBJ whole genome shotgun (WGS) entry which is preliminary data.</text>
</comment>
<protein>
    <submittedName>
        <fullName evidence="2">Uncharacterized protein</fullName>
    </submittedName>
</protein>
<gene>
    <name evidence="2" type="ORF">V1477_014993</name>
</gene>
<name>A0ABD2BJ09_VESMC</name>
<sequence length="167" mass="19216">STHADPLALQKVDTHHLALSTFINTLKCIMIERQRYWIPRANSTALMQHTSLQEATIPSTNHYIARRNNLQETTLKFSRVDGENDEQQWSLRGEAKPCRSFRRHAFSDVREHEEEEWALAIATTLDVKGQKQYRRRNRGNVENKSGGPSEVPLDESSVELRVLSYAS</sequence>
<dbReference type="EMBL" id="JAYRBN010000075">
    <property type="protein sequence ID" value="KAL2732752.1"/>
    <property type="molecule type" value="Genomic_DNA"/>
</dbReference>
<evidence type="ECO:0000313" key="3">
    <source>
        <dbReference type="Proteomes" id="UP001607303"/>
    </source>
</evidence>
<dbReference type="AlphaFoldDB" id="A0ABD2BJ09"/>
<keyword evidence="3" id="KW-1185">Reference proteome</keyword>
<accession>A0ABD2BJ09</accession>
<reference evidence="2 3" key="1">
    <citation type="journal article" date="2024" name="Ann. Entomol. Soc. Am.">
        <title>Genomic analyses of the southern and eastern yellowjacket wasps (Hymenoptera: Vespidae) reveal evolutionary signatures of social life.</title>
        <authorList>
            <person name="Catto M.A."/>
            <person name="Caine P.B."/>
            <person name="Orr S.E."/>
            <person name="Hunt B.G."/>
            <person name="Goodisman M.A.D."/>
        </authorList>
    </citation>
    <scope>NUCLEOTIDE SEQUENCE [LARGE SCALE GENOMIC DNA]</scope>
    <source>
        <strain evidence="2">232</strain>
        <tissue evidence="2">Head and thorax</tissue>
    </source>
</reference>
<proteinExistence type="predicted"/>
<feature type="region of interest" description="Disordered" evidence="1">
    <location>
        <begin position="131"/>
        <end position="155"/>
    </location>
</feature>
<evidence type="ECO:0000256" key="1">
    <source>
        <dbReference type="SAM" id="MobiDB-lite"/>
    </source>
</evidence>
<organism evidence="2 3">
    <name type="scientific">Vespula maculifrons</name>
    <name type="common">Eastern yellow jacket</name>
    <name type="synonym">Wasp</name>
    <dbReference type="NCBI Taxonomy" id="7453"/>
    <lineage>
        <taxon>Eukaryota</taxon>
        <taxon>Metazoa</taxon>
        <taxon>Ecdysozoa</taxon>
        <taxon>Arthropoda</taxon>
        <taxon>Hexapoda</taxon>
        <taxon>Insecta</taxon>
        <taxon>Pterygota</taxon>
        <taxon>Neoptera</taxon>
        <taxon>Endopterygota</taxon>
        <taxon>Hymenoptera</taxon>
        <taxon>Apocrita</taxon>
        <taxon>Aculeata</taxon>
        <taxon>Vespoidea</taxon>
        <taxon>Vespidae</taxon>
        <taxon>Vespinae</taxon>
        <taxon>Vespula</taxon>
    </lineage>
</organism>
<dbReference type="Proteomes" id="UP001607303">
    <property type="component" value="Unassembled WGS sequence"/>
</dbReference>
<feature type="non-terminal residue" evidence="2">
    <location>
        <position position="1"/>
    </location>
</feature>
<evidence type="ECO:0000313" key="2">
    <source>
        <dbReference type="EMBL" id="KAL2732752.1"/>
    </source>
</evidence>